<evidence type="ECO:0000256" key="2">
    <source>
        <dbReference type="SAM" id="SignalP"/>
    </source>
</evidence>
<dbReference type="Pfam" id="PF11617">
    <property type="entry name" value="Cu-binding_MopE"/>
    <property type="match status" value="1"/>
</dbReference>
<feature type="chain" id="PRO_5047117801" evidence="2">
    <location>
        <begin position="28"/>
        <end position="262"/>
    </location>
</feature>
<accession>A0ABZ2M300</accession>
<dbReference type="PROSITE" id="PS51257">
    <property type="entry name" value="PROKAR_LIPOPROTEIN"/>
    <property type="match status" value="1"/>
</dbReference>
<dbReference type="Proteomes" id="UP001370348">
    <property type="component" value="Chromosome"/>
</dbReference>
<organism evidence="3 4">
    <name type="scientific">Pendulispora albinea</name>
    <dbReference type="NCBI Taxonomy" id="2741071"/>
    <lineage>
        <taxon>Bacteria</taxon>
        <taxon>Pseudomonadati</taxon>
        <taxon>Myxococcota</taxon>
        <taxon>Myxococcia</taxon>
        <taxon>Myxococcales</taxon>
        <taxon>Sorangiineae</taxon>
        <taxon>Pendulisporaceae</taxon>
        <taxon>Pendulispora</taxon>
    </lineage>
</organism>
<evidence type="ECO:0000256" key="1">
    <source>
        <dbReference type="SAM" id="MobiDB-lite"/>
    </source>
</evidence>
<keyword evidence="4" id="KW-1185">Reference proteome</keyword>
<name>A0ABZ2M300_9BACT</name>
<gene>
    <name evidence="3" type="ORF">LZC94_03825</name>
</gene>
<dbReference type="EMBL" id="CP089984">
    <property type="protein sequence ID" value="WXB16411.1"/>
    <property type="molecule type" value="Genomic_DNA"/>
</dbReference>
<dbReference type="RefSeq" id="WP_394826035.1">
    <property type="nucleotide sequence ID" value="NZ_CP089984.1"/>
</dbReference>
<feature type="signal peptide" evidence="2">
    <location>
        <begin position="1"/>
        <end position="27"/>
    </location>
</feature>
<proteinExistence type="predicted"/>
<evidence type="ECO:0000313" key="3">
    <source>
        <dbReference type="EMBL" id="WXB16411.1"/>
    </source>
</evidence>
<dbReference type="InterPro" id="IPR021655">
    <property type="entry name" value="Put_metal-bd"/>
</dbReference>
<feature type="region of interest" description="Disordered" evidence="1">
    <location>
        <begin position="239"/>
        <end position="262"/>
    </location>
</feature>
<protein>
    <submittedName>
        <fullName evidence="3">Metal-binding motif-containing protein</fullName>
    </submittedName>
</protein>
<reference evidence="3 4" key="1">
    <citation type="submission" date="2021-12" db="EMBL/GenBank/DDBJ databases">
        <title>Discovery of the Pendulisporaceae a myxobacterial family with distinct sporulation behavior and unique specialized metabolism.</title>
        <authorList>
            <person name="Garcia R."/>
            <person name="Popoff A."/>
            <person name="Bader C.D."/>
            <person name="Loehr J."/>
            <person name="Walesch S."/>
            <person name="Walt C."/>
            <person name="Boldt J."/>
            <person name="Bunk B."/>
            <person name="Haeckl F.J.F.P.J."/>
            <person name="Gunesch A.P."/>
            <person name="Birkelbach J."/>
            <person name="Nuebel U."/>
            <person name="Pietschmann T."/>
            <person name="Bach T."/>
            <person name="Mueller R."/>
        </authorList>
    </citation>
    <scope>NUCLEOTIDE SEQUENCE [LARGE SCALE GENOMIC DNA]</scope>
    <source>
        <strain evidence="3 4">MSr11954</strain>
    </source>
</reference>
<evidence type="ECO:0000313" key="4">
    <source>
        <dbReference type="Proteomes" id="UP001370348"/>
    </source>
</evidence>
<sequence>MTRARALGGMVFAFGAFVVGVAGCSAAGDPAPGDGLRAEISGEPGVGAQTLPQGCTALGDGINDHSCQHGALGPFANVTASASPTFPGATPKFDAVHTYYTVTFEDASAPCVGTAKFTPSTTDDYAIYVRPGATITVKDKTGQTVSSQLDGALSCAYLTNYGVFALSTSGAPYTITLESAQASSVNVLLEEISPQRRRWYKDQDGDTFGAPTPSVLTACVPPAGYTVNRGGDCNDGNAAINPAATETPGDGIDSNCNGSDDT</sequence>
<keyword evidence="2" id="KW-0732">Signal</keyword>